<dbReference type="SUPFAM" id="SSF142764">
    <property type="entry name" value="YgbK-like"/>
    <property type="match status" value="1"/>
</dbReference>
<evidence type="ECO:0000259" key="1">
    <source>
        <dbReference type="Pfam" id="PF07005"/>
    </source>
</evidence>
<dbReference type="Pfam" id="PF07005">
    <property type="entry name" value="SBD_N"/>
    <property type="match status" value="1"/>
</dbReference>
<reference evidence="2" key="1">
    <citation type="journal article" date="2014" name="Front. Microbiol.">
        <title>High frequency of phylogenetically diverse reductive dehalogenase-homologous genes in deep subseafloor sedimentary metagenomes.</title>
        <authorList>
            <person name="Kawai M."/>
            <person name="Futagami T."/>
            <person name="Toyoda A."/>
            <person name="Takaki Y."/>
            <person name="Nishi S."/>
            <person name="Hori S."/>
            <person name="Arai W."/>
            <person name="Tsubouchi T."/>
            <person name="Morono Y."/>
            <person name="Uchiyama I."/>
            <person name="Ito T."/>
            <person name="Fujiyama A."/>
            <person name="Inagaki F."/>
            <person name="Takami H."/>
        </authorList>
    </citation>
    <scope>NUCLEOTIDE SEQUENCE</scope>
    <source>
        <strain evidence="2">Expedition CK06-06</strain>
    </source>
</reference>
<feature type="non-terminal residue" evidence="2">
    <location>
        <position position="329"/>
    </location>
</feature>
<feature type="domain" description="Four-carbon acid sugar kinase N-terminal" evidence="1">
    <location>
        <begin position="39"/>
        <end position="277"/>
    </location>
</feature>
<dbReference type="EMBL" id="BARS01008749">
    <property type="protein sequence ID" value="GAF83214.1"/>
    <property type="molecule type" value="Genomic_DNA"/>
</dbReference>
<protein>
    <recommendedName>
        <fullName evidence="1">Four-carbon acid sugar kinase N-terminal domain-containing protein</fullName>
    </recommendedName>
</protein>
<dbReference type="InterPro" id="IPR037051">
    <property type="entry name" value="4-carb_acid_sugar_kinase_N_sf"/>
</dbReference>
<dbReference type="Gene3D" id="3.40.50.10840">
    <property type="entry name" value="Putative sugar-binding, N-terminal domain"/>
    <property type="match status" value="1"/>
</dbReference>
<dbReference type="AlphaFoldDB" id="X0SQ53"/>
<name>X0SQ53_9ZZZZ</name>
<organism evidence="2">
    <name type="scientific">marine sediment metagenome</name>
    <dbReference type="NCBI Taxonomy" id="412755"/>
    <lineage>
        <taxon>unclassified sequences</taxon>
        <taxon>metagenomes</taxon>
        <taxon>ecological metagenomes</taxon>
    </lineage>
</organism>
<accession>X0SQ53</accession>
<comment type="caution">
    <text evidence="2">The sequence shown here is derived from an EMBL/GenBank/DDBJ whole genome shotgun (WGS) entry which is preliminary data.</text>
</comment>
<proteinExistence type="predicted"/>
<sequence>MNEKSLNWNNFVKKLSPAIPENKIDKEWLSAVERIERKIIVLDDDPTGIQTVHSIPVYTFWDLSTLRQIMKDKYKVIYILTNSRALTSVETQRLHKQLARDLKLVALEEGKKFLLISRSDSTLRGHYPLETKTIYNELTKEEKIDGEIIIPFFLEGGRFTFNDIHYVKERDFLIPMGQTEFARDSVFGYKASNMKEWIEEKTAGQYPSCKVVSISLKMLREKDIEGILHKLLKIKNFDKVIVNAVKYTDLKVFLIALSESINRGKNYLFRTAASFVQVIGGINPKPLLTKETLYPKGKPSTPGLIIIGSYVQKTTRQMKKLAELSNLIW</sequence>
<gene>
    <name evidence="2" type="ORF">S01H1_16613</name>
</gene>
<evidence type="ECO:0000313" key="2">
    <source>
        <dbReference type="EMBL" id="GAF83214.1"/>
    </source>
</evidence>
<dbReference type="InterPro" id="IPR010737">
    <property type="entry name" value="4-carb_acid_sugar_kinase_N"/>
</dbReference>